<organism evidence="1 2">
    <name type="scientific">Caligus rogercresseyi</name>
    <name type="common">Sea louse</name>
    <dbReference type="NCBI Taxonomy" id="217165"/>
    <lineage>
        <taxon>Eukaryota</taxon>
        <taxon>Metazoa</taxon>
        <taxon>Ecdysozoa</taxon>
        <taxon>Arthropoda</taxon>
        <taxon>Crustacea</taxon>
        <taxon>Multicrustacea</taxon>
        <taxon>Hexanauplia</taxon>
        <taxon>Copepoda</taxon>
        <taxon>Siphonostomatoida</taxon>
        <taxon>Caligidae</taxon>
        <taxon>Caligus</taxon>
    </lineage>
</organism>
<dbReference type="AlphaFoldDB" id="A0A7T8GNW0"/>
<evidence type="ECO:0000313" key="2">
    <source>
        <dbReference type="Proteomes" id="UP000595437"/>
    </source>
</evidence>
<gene>
    <name evidence="1" type="ORF">FKW44_022747</name>
</gene>
<reference evidence="2" key="1">
    <citation type="submission" date="2021-01" db="EMBL/GenBank/DDBJ databases">
        <title>Caligus Genome Assembly.</title>
        <authorList>
            <person name="Gallardo-Escarate C."/>
        </authorList>
    </citation>
    <scope>NUCLEOTIDE SEQUENCE [LARGE SCALE GENOMIC DNA]</scope>
</reference>
<proteinExistence type="predicted"/>
<evidence type="ECO:0000313" key="1">
    <source>
        <dbReference type="EMBL" id="QQP34755.1"/>
    </source>
</evidence>
<dbReference type="Proteomes" id="UP000595437">
    <property type="component" value="Chromosome 17"/>
</dbReference>
<name>A0A7T8GNW0_CALRO</name>
<protein>
    <submittedName>
        <fullName evidence="1">Uncharacterized protein</fullName>
    </submittedName>
</protein>
<dbReference type="EMBL" id="CP045906">
    <property type="protein sequence ID" value="QQP34755.1"/>
    <property type="molecule type" value="Genomic_DNA"/>
</dbReference>
<feature type="non-terminal residue" evidence="1">
    <location>
        <position position="1"/>
    </location>
</feature>
<keyword evidence="2" id="KW-1185">Reference proteome</keyword>
<accession>A0A7T8GNW0</accession>
<dbReference type="Gene3D" id="2.60.20.10">
    <property type="entry name" value="Crystallins"/>
    <property type="match status" value="1"/>
</dbReference>
<dbReference type="OrthoDB" id="6371692at2759"/>
<sequence>RSFSLLRSPLNLKYKNEIESVAIRSGCTLEAYDDSNFSDDGVRLTAKNGDLQVNFKNHPNRKVDDLESDIESVRCNC</sequence>